<dbReference type="RefSeq" id="WP_136835267.1">
    <property type="nucleotide sequence ID" value="NZ_SWBQ01000002.1"/>
</dbReference>
<dbReference type="AlphaFoldDB" id="A0A4U1CNM4"/>
<dbReference type="EMBL" id="SWBQ01000002">
    <property type="protein sequence ID" value="TKC06994.1"/>
    <property type="molecule type" value="Genomic_DNA"/>
</dbReference>
<evidence type="ECO:0000259" key="3">
    <source>
        <dbReference type="Pfam" id="PF16344"/>
    </source>
</evidence>
<keyword evidence="1" id="KW-0472">Membrane</keyword>
<dbReference type="InterPro" id="IPR012373">
    <property type="entry name" value="Ferrdict_sens_TM"/>
</dbReference>
<organism evidence="4 5">
    <name type="scientific">Pedobacter frigoris</name>
    <dbReference type="NCBI Taxonomy" id="2571272"/>
    <lineage>
        <taxon>Bacteria</taxon>
        <taxon>Pseudomonadati</taxon>
        <taxon>Bacteroidota</taxon>
        <taxon>Sphingobacteriia</taxon>
        <taxon>Sphingobacteriales</taxon>
        <taxon>Sphingobacteriaceae</taxon>
        <taxon>Pedobacter</taxon>
    </lineage>
</organism>
<dbReference type="Pfam" id="PF04773">
    <property type="entry name" value="FecR"/>
    <property type="match status" value="1"/>
</dbReference>
<dbReference type="OrthoDB" id="1099963at2"/>
<evidence type="ECO:0000313" key="5">
    <source>
        <dbReference type="Proteomes" id="UP000307244"/>
    </source>
</evidence>
<feature type="domain" description="Protein FecR C-terminal" evidence="3">
    <location>
        <begin position="326"/>
        <end position="393"/>
    </location>
</feature>
<dbReference type="Pfam" id="PF16344">
    <property type="entry name" value="FecR_C"/>
    <property type="match status" value="1"/>
</dbReference>
<protein>
    <submittedName>
        <fullName evidence="4">DUF4974 domain-containing protein</fullName>
    </submittedName>
</protein>
<evidence type="ECO:0000259" key="2">
    <source>
        <dbReference type="Pfam" id="PF04773"/>
    </source>
</evidence>
<keyword evidence="5" id="KW-1185">Reference proteome</keyword>
<dbReference type="Gene3D" id="2.60.120.1440">
    <property type="match status" value="1"/>
</dbReference>
<name>A0A4U1CNM4_9SPHI</name>
<feature type="domain" description="FecR protein" evidence="2">
    <location>
        <begin position="171"/>
        <end position="277"/>
    </location>
</feature>
<dbReference type="Gene3D" id="3.55.50.30">
    <property type="match status" value="1"/>
</dbReference>
<feature type="transmembrane region" description="Helical" evidence="1">
    <location>
        <begin position="67"/>
        <end position="89"/>
    </location>
</feature>
<dbReference type="InterPro" id="IPR006860">
    <property type="entry name" value="FecR"/>
</dbReference>
<keyword evidence="1" id="KW-0812">Transmembrane</keyword>
<dbReference type="InterPro" id="IPR032508">
    <property type="entry name" value="FecR_C"/>
</dbReference>
<evidence type="ECO:0000256" key="1">
    <source>
        <dbReference type="SAM" id="Phobius"/>
    </source>
</evidence>
<sequence>MEQKDFYQTLVQRYLNKQLTDKELELFVELVKDDKLDEYLLAAMNQEAGITEADEKDYETANKVRRIWYKIAAAAAVFFILSFGLYFYLAKNQVTSHQVNQELSKTNDIEPGSNKATLTLANGSTISITDADIGKLAEQAGVKITKSTSGKLVYEVLPSSAKNKTGVKYNTISTPRGGDFQVNLPDGTKVWLNAASSIKFTTDFANVNSRRLELHGEAYFEVAKKFKSINGRRTQQRVPFVVVTDKQEIEVLGTHFNVNSYDDELNTKTTLLEGSVKVSLLNGKYPKSGISRVLKPGEQSVVTRAATDVQISKANIGQVMAWQKGYFHFENDDLQSVMRQLSRWYDVEVIYHVKRPDDEFIGDIPRAVKLSEVLKMLEFGGVSFKIEGRKLIVIK</sequence>
<comment type="caution">
    <text evidence="4">The sequence shown here is derived from an EMBL/GenBank/DDBJ whole genome shotgun (WGS) entry which is preliminary data.</text>
</comment>
<evidence type="ECO:0000313" key="4">
    <source>
        <dbReference type="EMBL" id="TKC06994.1"/>
    </source>
</evidence>
<reference evidence="4 5" key="1">
    <citation type="submission" date="2019-04" db="EMBL/GenBank/DDBJ databases">
        <title>Pedobacter sp. RP-3-15 sp. nov., isolated from Arctic soil.</title>
        <authorList>
            <person name="Dahal R.H."/>
            <person name="Kim D.-U."/>
        </authorList>
    </citation>
    <scope>NUCLEOTIDE SEQUENCE [LARGE SCALE GENOMIC DNA]</scope>
    <source>
        <strain evidence="4 5">RP-3-15</strain>
    </source>
</reference>
<accession>A0A4U1CNM4</accession>
<dbReference type="Proteomes" id="UP000307244">
    <property type="component" value="Unassembled WGS sequence"/>
</dbReference>
<dbReference type="PANTHER" id="PTHR30273">
    <property type="entry name" value="PERIPLASMIC SIGNAL SENSOR AND SIGMA FACTOR ACTIVATOR FECR-RELATED"/>
    <property type="match status" value="1"/>
</dbReference>
<dbReference type="PANTHER" id="PTHR30273:SF2">
    <property type="entry name" value="PROTEIN FECR"/>
    <property type="match status" value="1"/>
</dbReference>
<keyword evidence="1" id="KW-1133">Transmembrane helix</keyword>
<gene>
    <name evidence="4" type="ORF">FA047_06920</name>
</gene>
<dbReference type="GO" id="GO:0016989">
    <property type="term" value="F:sigma factor antagonist activity"/>
    <property type="evidence" value="ECO:0007669"/>
    <property type="project" value="TreeGrafter"/>
</dbReference>
<proteinExistence type="predicted"/>